<keyword evidence="9" id="KW-0446">Lipid-binding</keyword>
<keyword evidence="16" id="KW-1185">Reference proteome</keyword>
<dbReference type="GO" id="GO:0005759">
    <property type="term" value="C:mitochondrial matrix"/>
    <property type="evidence" value="ECO:0007669"/>
    <property type="project" value="UniProtKB-SubCell"/>
</dbReference>
<evidence type="ECO:0000256" key="9">
    <source>
        <dbReference type="ARBA" id="ARBA00023121"/>
    </source>
</evidence>
<dbReference type="GO" id="GO:0008289">
    <property type="term" value="F:lipid binding"/>
    <property type="evidence" value="ECO:0007669"/>
    <property type="project" value="UniProtKB-KW"/>
</dbReference>
<evidence type="ECO:0000256" key="8">
    <source>
        <dbReference type="ARBA" id="ARBA00023054"/>
    </source>
</evidence>
<dbReference type="GO" id="GO:0035695">
    <property type="term" value="P:mitophagy by internal vacuole formation"/>
    <property type="evidence" value="ECO:0007669"/>
    <property type="project" value="TreeGrafter"/>
</dbReference>
<evidence type="ECO:0000256" key="12">
    <source>
        <dbReference type="ARBA" id="ARBA00032687"/>
    </source>
</evidence>
<evidence type="ECO:0000256" key="7">
    <source>
        <dbReference type="ARBA" id="ARBA00022787"/>
    </source>
</evidence>
<dbReference type="PANTHER" id="PTHR21771:SF0">
    <property type="entry name" value="MITOCHONDRIA-EATING PROTEIN"/>
    <property type="match status" value="1"/>
</dbReference>
<dbReference type="Pfam" id="PF16026">
    <property type="entry name" value="MIEAP"/>
    <property type="match status" value="1"/>
</dbReference>
<dbReference type="GO" id="GO:0035694">
    <property type="term" value="P:mitochondrial protein catabolic process"/>
    <property type="evidence" value="ECO:0007669"/>
    <property type="project" value="InterPro"/>
</dbReference>
<feature type="domain" description="Mitochondria-eating protein C-terminal" evidence="14">
    <location>
        <begin position="326"/>
        <end position="516"/>
    </location>
</feature>
<feature type="region of interest" description="Disordered" evidence="13">
    <location>
        <begin position="519"/>
        <end position="592"/>
    </location>
</feature>
<dbReference type="EMBL" id="NIVC01001860">
    <property type="protein sequence ID" value="PAA63262.1"/>
    <property type="molecule type" value="Genomic_DNA"/>
</dbReference>
<evidence type="ECO:0000256" key="3">
    <source>
        <dbReference type="ARBA" id="ARBA00004496"/>
    </source>
</evidence>
<evidence type="ECO:0000256" key="4">
    <source>
        <dbReference type="ARBA" id="ARBA00008233"/>
    </source>
</evidence>
<name>A0A267ER76_9PLAT</name>
<evidence type="ECO:0000256" key="11">
    <source>
        <dbReference type="ARBA" id="ARBA00023136"/>
    </source>
</evidence>
<evidence type="ECO:0000256" key="5">
    <source>
        <dbReference type="ARBA" id="ARBA00019863"/>
    </source>
</evidence>
<dbReference type="STRING" id="282301.A0A267ER76"/>
<comment type="caution">
    <text evidence="15">The sequence shown here is derived from an EMBL/GenBank/DDBJ whole genome shotgun (WGS) entry which is preliminary data.</text>
</comment>
<keyword evidence="7" id="KW-1000">Mitochondrion outer membrane</keyword>
<accession>A0A267ER76</accession>
<evidence type="ECO:0000259" key="14">
    <source>
        <dbReference type="Pfam" id="PF16026"/>
    </source>
</evidence>
<sequence length="592" mass="65746">MADCLRKLVTIRSFSLLQERLDRWNQTYKHNSYDENLANACELIELNARVQSQLFKLLSLCAAEGDLLGAHPATIRARLQPLLGPDFFESAAADQADDEDDDVPAGCLSADAALSVIANAGAARSHQQPACGAPGRRFVDVDEVKIPGAELDELEHDLRLMRRANDGIRAQLVQARTELERQARVSAGEKMLADNEIRELTARLTNSEAENDRLRARVRQLEGYDRQVQRLREDVTALQQQQKQQKQQQQQELEREQQQQQQLQQESRRPQQQSRSRAATPSDGIRRQAPITDGALSDTVDRHLAQRGPPGPQSPLSLSHPWQQSRQQHLIARFNEAFTASRAEAMEALRCCYDDHENNQRIVYAAVVESFNSAKVAFRSFKARVRSHLIARRVGPDLLEEAVQDFINCHTDLYDLHTLVQEVLRCLSRNSRLYLPPGIGYDVIAPFVTECCRIAWEMTALAHPLDVAVGYDGELFDDYRYRRSYDSEFSATGVSHHIWPALMQGSGLLMKGEACTRRGHGAAGQRAADRPPSGAATSHDAAGPSKATAGRRSRSRGGGGKSGSKTAAAPVKRRPASASRPVIDSSAACRKK</sequence>
<dbReference type="PANTHER" id="PTHR21771">
    <property type="entry name" value="MITOCHONDRIA-EATING PROTEIN-RELATED"/>
    <property type="match status" value="1"/>
</dbReference>
<organism evidence="15 16">
    <name type="scientific">Macrostomum lignano</name>
    <dbReference type="NCBI Taxonomy" id="282301"/>
    <lineage>
        <taxon>Eukaryota</taxon>
        <taxon>Metazoa</taxon>
        <taxon>Spiralia</taxon>
        <taxon>Lophotrochozoa</taxon>
        <taxon>Platyhelminthes</taxon>
        <taxon>Rhabditophora</taxon>
        <taxon>Macrostomorpha</taxon>
        <taxon>Macrostomida</taxon>
        <taxon>Macrostomidae</taxon>
        <taxon>Macrostomum</taxon>
    </lineage>
</organism>
<evidence type="ECO:0000313" key="15">
    <source>
        <dbReference type="EMBL" id="PAA63262.1"/>
    </source>
</evidence>
<gene>
    <name evidence="15" type="ORF">BOX15_Mlig016841g1</name>
</gene>
<dbReference type="OrthoDB" id="5966837at2759"/>
<reference evidence="15 16" key="1">
    <citation type="submission" date="2017-06" db="EMBL/GenBank/DDBJ databases">
        <title>A platform for efficient transgenesis in Macrostomum lignano, a flatworm model organism for stem cell research.</title>
        <authorList>
            <person name="Berezikov E."/>
        </authorList>
    </citation>
    <scope>NUCLEOTIDE SEQUENCE [LARGE SCALE GENOMIC DNA]</scope>
    <source>
        <strain evidence="15">DV1</strain>
        <tissue evidence="15">Whole organism</tissue>
    </source>
</reference>
<evidence type="ECO:0000256" key="10">
    <source>
        <dbReference type="ARBA" id="ARBA00023128"/>
    </source>
</evidence>
<feature type="compositionally biased region" description="Low complexity" evidence="13">
    <location>
        <begin position="258"/>
        <end position="277"/>
    </location>
</feature>
<keyword evidence="10" id="KW-0496">Mitochondrion</keyword>
<proteinExistence type="inferred from homology"/>
<dbReference type="GO" id="GO:0005741">
    <property type="term" value="C:mitochondrial outer membrane"/>
    <property type="evidence" value="ECO:0007669"/>
    <property type="project" value="UniProtKB-SubCell"/>
</dbReference>
<comment type="similarity">
    <text evidence="4">Belongs to the MIEAP family.</text>
</comment>
<keyword evidence="8" id="KW-0175">Coiled coil</keyword>
<dbReference type="Proteomes" id="UP000215902">
    <property type="component" value="Unassembled WGS sequence"/>
</dbReference>
<evidence type="ECO:0000256" key="1">
    <source>
        <dbReference type="ARBA" id="ARBA00004294"/>
    </source>
</evidence>
<protein>
    <recommendedName>
        <fullName evidence="5">Mitochondria-eating protein</fullName>
    </recommendedName>
    <alternativeName>
        <fullName evidence="12">Spermatogenesis-associated protein 18</fullName>
    </alternativeName>
</protein>
<evidence type="ECO:0000256" key="13">
    <source>
        <dbReference type="SAM" id="MobiDB-lite"/>
    </source>
</evidence>
<comment type="subcellular location">
    <subcellularLocation>
        <location evidence="3">Cytoplasm</location>
    </subcellularLocation>
    <subcellularLocation>
        <location evidence="2">Mitochondrion matrix</location>
    </subcellularLocation>
    <subcellularLocation>
        <location evidence="1">Mitochondrion outer membrane</location>
    </subcellularLocation>
</comment>
<keyword evidence="11" id="KW-0472">Membrane</keyword>
<evidence type="ECO:0000313" key="16">
    <source>
        <dbReference type="Proteomes" id="UP000215902"/>
    </source>
</evidence>
<dbReference type="InterPro" id="IPR026169">
    <property type="entry name" value="MIEAP"/>
</dbReference>
<dbReference type="AlphaFoldDB" id="A0A267ER76"/>
<keyword evidence="6" id="KW-0963">Cytoplasm</keyword>
<feature type="region of interest" description="Disordered" evidence="13">
    <location>
        <begin position="249"/>
        <end position="322"/>
    </location>
</feature>
<evidence type="ECO:0000256" key="6">
    <source>
        <dbReference type="ARBA" id="ARBA00022490"/>
    </source>
</evidence>
<dbReference type="InterPro" id="IPR031981">
    <property type="entry name" value="MIEAP_C"/>
</dbReference>
<evidence type="ECO:0000256" key="2">
    <source>
        <dbReference type="ARBA" id="ARBA00004305"/>
    </source>
</evidence>